<dbReference type="Gene3D" id="2.60.60.30">
    <property type="entry name" value="sav2460 like domains"/>
    <property type="match status" value="1"/>
</dbReference>
<reference evidence="2 3" key="1">
    <citation type="submission" date="2014-01" db="EMBL/GenBank/DDBJ databases">
        <title>Plasmidome dynamics in the species complex Clostridium novyi sensu lato converts strains of independent lineages into distinctly different pathogens.</title>
        <authorList>
            <person name="Skarin H."/>
            <person name="Segerman B."/>
        </authorList>
    </citation>
    <scope>NUCLEOTIDE SEQUENCE [LARGE SCALE GENOMIC DNA]</scope>
    <source>
        <strain evidence="2 3">4570</strain>
    </source>
</reference>
<dbReference type="Proteomes" id="UP000030016">
    <property type="component" value="Unassembled WGS sequence"/>
</dbReference>
<dbReference type="EMBL" id="JDRX01000053">
    <property type="protein sequence ID" value="KGM99322.1"/>
    <property type="molecule type" value="Genomic_DNA"/>
</dbReference>
<protein>
    <recommendedName>
        <fullName evidence="1">TerD domain-containing protein</fullName>
    </recommendedName>
</protein>
<dbReference type="CDD" id="cd06974">
    <property type="entry name" value="TerD_like"/>
    <property type="match status" value="1"/>
</dbReference>
<comment type="caution">
    <text evidence="2">The sequence shown here is derived from an EMBL/GenBank/DDBJ whole genome shotgun (WGS) entry which is preliminary data.</text>
</comment>
<evidence type="ECO:0000259" key="1">
    <source>
        <dbReference type="Pfam" id="PF02342"/>
    </source>
</evidence>
<dbReference type="Pfam" id="PF02342">
    <property type="entry name" value="TerD"/>
    <property type="match status" value="1"/>
</dbReference>
<sequence>MSKDMQKGQNVDLTIANPELNKILVELGWDDNKYNDEEIDLNLSVFLLNNKELVDYEENFVFYNNLISKDASVVYTGDNNTKSVKSKVVEVDLGKVDKNVSKLVFVSNIYEAKERAHDFGKVSNAYIRILRENDKEEILRYNLEKEYNSETTLVFGELMRNNNEWKFNAIGKGSNDGLEIMCEKYGIDVE</sequence>
<organism evidence="2 3">
    <name type="scientific">Clostridium novyi A str. 4570</name>
    <dbReference type="NCBI Taxonomy" id="1444290"/>
    <lineage>
        <taxon>Bacteria</taxon>
        <taxon>Bacillati</taxon>
        <taxon>Bacillota</taxon>
        <taxon>Clostridia</taxon>
        <taxon>Eubacteriales</taxon>
        <taxon>Clostridiaceae</taxon>
        <taxon>Clostridium</taxon>
    </lineage>
</organism>
<evidence type="ECO:0000313" key="2">
    <source>
        <dbReference type="EMBL" id="KGM99322.1"/>
    </source>
</evidence>
<name>A0AA88ZJG5_CLONO</name>
<accession>A0AA88ZJG5</accession>
<dbReference type="AlphaFoldDB" id="A0AA88ZJG5"/>
<dbReference type="InterPro" id="IPR051324">
    <property type="entry name" value="Stress/Tellurium_Resist"/>
</dbReference>
<gene>
    <name evidence="2" type="ORF">Z969_10775</name>
</gene>
<feature type="domain" description="TerD" evidence="1">
    <location>
        <begin position="1"/>
        <end position="185"/>
    </location>
</feature>
<dbReference type="PANTHER" id="PTHR32097">
    <property type="entry name" value="CAMP-BINDING PROTEIN 1-RELATED"/>
    <property type="match status" value="1"/>
</dbReference>
<dbReference type="InterPro" id="IPR003325">
    <property type="entry name" value="TerD"/>
</dbReference>
<evidence type="ECO:0000313" key="3">
    <source>
        <dbReference type="Proteomes" id="UP000030016"/>
    </source>
</evidence>
<dbReference type="PANTHER" id="PTHR32097:SF15">
    <property type="entry name" value="STRESS RESPONSE PROTEIN SCP2"/>
    <property type="match status" value="1"/>
</dbReference>
<proteinExistence type="predicted"/>